<proteinExistence type="predicted"/>
<dbReference type="Proteomes" id="UP000831390">
    <property type="component" value="Chromosome"/>
</dbReference>
<dbReference type="RefSeq" id="WP_243519406.1">
    <property type="nucleotide sequence ID" value="NZ_CP094534.1"/>
</dbReference>
<gene>
    <name evidence="1" type="ORF">MTP16_10360</name>
</gene>
<evidence type="ECO:0008006" key="3">
    <source>
        <dbReference type="Google" id="ProtNLM"/>
    </source>
</evidence>
<reference evidence="1 2" key="1">
    <citation type="submission" date="2022-03" db="EMBL/GenBank/DDBJ databases">
        <title>Hymenobactersp. isolated from the air.</title>
        <authorList>
            <person name="Won M."/>
            <person name="Kwon S.-W."/>
        </authorList>
    </citation>
    <scope>NUCLEOTIDE SEQUENCE [LARGE SCALE GENOMIC DNA]</scope>
    <source>
        <strain evidence="1 2">KACC 22596</strain>
    </source>
</reference>
<name>A0ABY4BA20_9BACT</name>
<dbReference type="EMBL" id="CP094534">
    <property type="protein sequence ID" value="UOE36023.1"/>
    <property type="molecule type" value="Genomic_DNA"/>
</dbReference>
<sequence length="118" mass="12548">MPSDHLNATISALKNGLTSLPLGSAMDNTETWQQQFLQSGLPGLQDIAREIGNLQSLLTSGALSATAIGNSLSMLGDQTSQISRQAGDDLKKPLQELSDLLRKHGSDLLAHAAKKQKK</sequence>
<accession>A0ABY4BA20</accession>
<evidence type="ECO:0000313" key="2">
    <source>
        <dbReference type="Proteomes" id="UP000831390"/>
    </source>
</evidence>
<protein>
    <recommendedName>
        <fullName evidence="3">DUF937 domain-containing protein</fullName>
    </recommendedName>
</protein>
<keyword evidence="2" id="KW-1185">Reference proteome</keyword>
<organism evidence="1 2">
    <name type="scientific">Hymenobacter monticola</name>
    <dbReference type="NCBI Taxonomy" id="1705399"/>
    <lineage>
        <taxon>Bacteria</taxon>
        <taxon>Pseudomonadati</taxon>
        <taxon>Bacteroidota</taxon>
        <taxon>Cytophagia</taxon>
        <taxon>Cytophagales</taxon>
        <taxon>Hymenobacteraceae</taxon>
        <taxon>Hymenobacter</taxon>
    </lineage>
</organism>
<evidence type="ECO:0000313" key="1">
    <source>
        <dbReference type="EMBL" id="UOE36023.1"/>
    </source>
</evidence>